<evidence type="ECO:0000313" key="6">
    <source>
        <dbReference type="Proteomes" id="UP001168821"/>
    </source>
</evidence>
<keyword evidence="3" id="KW-0159">Chromosome partition</keyword>
<dbReference type="EMBL" id="JALNTZ010003688">
    <property type="protein sequence ID" value="KAJ3616236.1"/>
    <property type="molecule type" value="Genomic_DNA"/>
</dbReference>
<dbReference type="InterPro" id="IPR036388">
    <property type="entry name" value="WH-like_DNA-bd_sf"/>
</dbReference>
<comment type="caution">
    <text evidence="5">The sequence shown here is derived from an EMBL/GenBank/DDBJ whole genome shotgun (WGS) entry which is preliminary data.</text>
</comment>
<dbReference type="Proteomes" id="UP001168821">
    <property type="component" value="Unassembled WGS sequence"/>
</dbReference>
<dbReference type="PANTHER" id="PTHR34298:SF2">
    <property type="entry name" value="SEGREGATION AND CONDENSATION PROTEIN B"/>
    <property type="match status" value="1"/>
</dbReference>
<name>A0AA38HG38_9CUCU</name>
<dbReference type="PANTHER" id="PTHR34298">
    <property type="entry name" value="SEGREGATION AND CONDENSATION PROTEIN B"/>
    <property type="match status" value="1"/>
</dbReference>
<dbReference type="GO" id="GO:0051301">
    <property type="term" value="P:cell division"/>
    <property type="evidence" value="ECO:0007669"/>
    <property type="project" value="UniProtKB-KW"/>
</dbReference>
<dbReference type="Pfam" id="PF04079">
    <property type="entry name" value="SMC_ScpB"/>
    <property type="match status" value="1"/>
</dbReference>
<dbReference type="InterPro" id="IPR036390">
    <property type="entry name" value="WH_DNA-bd_sf"/>
</dbReference>
<keyword evidence="2" id="KW-0132">Cell division</keyword>
<protein>
    <recommendedName>
        <fullName evidence="7">Segregation and condensation protein B</fullName>
    </recommendedName>
</protein>
<gene>
    <name evidence="5" type="ORF">Zmor_011978</name>
</gene>
<dbReference type="AlphaFoldDB" id="A0AA38HG38"/>
<evidence type="ECO:0000256" key="1">
    <source>
        <dbReference type="ARBA" id="ARBA00022490"/>
    </source>
</evidence>
<evidence type="ECO:0000313" key="5">
    <source>
        <dbReference type="EMBL" id="KAJ3616236.1"/>
    </source>
</evidence>
<dbReference type="InterPro" id="IPR005234">
    <property type="entry name" value="ScpB_csome_segregation"/>
</dbReference>
<organism evidence="5 6">
    <name type="scientific">Zophobas morio</name>
    <dbReference type="NCBI Taxonomy" id="2755281"/>
    <lineage>
        <taxon>Eukaryota</taxon>
        <taxon>Metazoa</taxon>
        <taxon>Ecdysozoa</taxon>
        <taxon>Arthropoda</taxon>
        <taxon>Hexapoda</taxon>
        <taxon>Insecta</taxon>
        <taxon>Pterygota</taxon>
        <taxon>Neoptera</taxon>
        <taxon>Endopterygota</taxon>
        <taxon>Coleoptera</taxon>
        <taxon>Polyphaga</taxon>
        <taxon>Cucujiformia</taxon>
        <taxon>Tenebrionidae</taxon>
        <taxon>Zophobas</taxon>
    </lineage>
</organism>
<dbReference type="Gene3D" id="1.10.10.10">
    <property type="entry name" value="Winged helix-like DNA-binding domain superfamily/Winged helix DNA-binding domain"/>
    <property type="match status" value="2"/>
</dbReference>
<dbReference type="SUPFAM" id="SSF46785">
    <property type="entry name" value="Winged helix' DNA-binding domain"/>
    <property type="match status" value="2"/>
</dbReference>
<accession>A0AA38HG38</accession>
<dbReference type="NCBIfam" id="TIGR00281">
    <property type="entry name" value="SMC-Scp complex subunit ScpB"/>
    <property type="match status" value="1"/>
</dbReference>
<keyword evidence="4" id="KW-0131">Cell cycle</keyword>
<reference evidence="5" key="1">
    <citation type="journal article" date="2023" name="G3 (Bethesda)">
        <title>Whole genome assemblies of Zophobas morio and Tenebrio molitor.</title>
        <authorList>
            <person name="Kaur S."/>
            <person name="Stinson S.A."/>
            <person name="diCenzo G.C."/>
        </authorList>
    </citation>
    <scope>NUCLEOTIDE SEQUENCE</scope>
    <source>
        <strain evidence="5">QUZm001</strain>
    </source>
</reference>
<evidence type="ECO:0000256" key="4">
    <source>
        <dbReference type="ARBA" id="ARBA00023306"/>
    </source>
</evidence>
<keyword evidence="6" id="KW-1185">Reference proteome</keyword>
<keyword evidence="1" id="KW-0963">Cytoplasm</keyword>
<dbReference type="PIRSF" id="PIRSF019345">
    <property type="entry name" value="ScpB"/>
    <property type="match status" value="1"/>
</dbReference>
<dbReference type="GO" id="GO:0051304">
    <property type="term" value="P:chromosome separation"/>
    <property type="evidence" value="ECO:0007669"/>
    <property type="project" value="InterPro"/>
</dbReference>
<sequence length="182" mass="20713">MTESKKMALIEGLLFINGDSGVDINDMCFLIDQNEEEVKQVISELTDKYNNDDASGITIQNFAKTQYRMITKKEDAEQYKKLATVKTEAKLSGASLETLSIIAYKGPISRPEIEEIRGVNCENVIYKLKTRDLIREAGQSSRAGKPMNFEVTDNFMKYFNINSLDELPSLDTFNEEQKNLFE</sequence>
<evidence type="ECO:0000256" key="2">
    <source>
        <dbReference type="ARBA" id="ARBA00022618"/>
    </source>
</evidence>
<evidence type="ECO:0000256" key="3">
    <source>
        <dbReference type="ARBA" id="ARBA00022829"/>
    </source>
</evidence>
<evidence type="ECO:0008006" key="7">
    <source>
        <dbReference type="Google" id="ProtNLM"/>
    </source>
</evidence>
<proteinExistence type="predicted"/>